<comment type="caution">
    <text evidence="3">The sequence shown here is derived from an EMBL/GenBank/DDBJ whole genome shotgun (WGS) entry which is preliminary data.</text>
</comment>
<evidence type="ECO:0000256" key="1">
    <source>
        <dbReference type="SAM" id="MobiDB-lite"/>
    </source>
</evidence>
<protein>
    <recommendedName>
        <fullName evidence="5">Extracellular membrane protein CFEM domain-containing protein</fullName>
    </recommendedName>
</protein>
<organism evidence="3 4">
    <name type="scientific">Absidia repens</name>
    <dbReference type="NCBI Taxonomy" id="90262"/>
    <lineage>
        <taxon>Eukaryota</taxon>
        <taxon>Fungi</taxon>
        <taxon>Fungi incertae sedis</taxon>
        <taxon>Mucoromycota</taxon>
        <taxon>Mucoromycotina</taxon>
        <taxon>Mucoromycetes</taxon>
        <taxon>Mucorales</taxon>
        <taxon>Cunninghamellaceae</taxon>
        <taxon>Absidia</taxon>
    </lineage>
</organism>
<dbReference type="STRING" id="90262.A0A1X2IEJ9"/>
<dbReference type="Proteomes" id="UP000193560">
    <property type="component" value="Unassembled WGS sequence"/>
</dbReference>
<evidence type="ECO:0000256" key="2">
    <source>
        <dbReference type="SAM" id="SignalP"/>
    </source>
</evidence>
<keyword evidence="4" id="KW-1185">Reference proteome</keyword>
<sequence length="158" mass="16339">MKFTITPVSFVALTVYIHSVAGQSACADQAVFDLCKQNQDKYLATCAPTNYQCLCQWNKAKLSCWDSCPNDVEKGSQENIASADCSVPGANVTTSWSNTALPTSTSASSSMPSSSNGNAAASSKPSSGAYPSFKMTGSTVAVGATMMMAVAAVSHLLA</sequence>
<dbReference type="OrthoDB" id="2507140at2759"/>
<accession>A0A1X2IEJ9</accession>
<feature type="region of interest" description="Disordered" evidence="1">
    <location>
        <begin position="103"/>
        <end position="128"/>
    </location>
</feature>
<keyword evidence="2" id="KW-0732">Signal</keyword>
<evidence type="ECO:0008006" key="5">
    <source>
        <dbReference type="Google" id="ProtNLM"/>
    </source>
</evidence>
<evidence type="ECO:0000313" key="3">
    <source>
        <dbReference type="EMBL" id="ORZ15140.1"/>
    </source>
</evidence>
<name>A0A1X2IEJ9_9FUNG</name>
<proteinExistence type="predicted"/>
<gene>
    <name evidence="3" type="ORF">BCR42DRAFT_416493</name>
</gene>
<feature type="chain" id="PRO_5012913992" description="Extracellular membrane protein CFEM domain-containing protein" evidence="2">
    <location>
        <begin position="23"/>
        <end position="158"/>
    </location>
</feature>
<feature type="signal peptide" evidence="2">
    <location>
        <begin position="1"/>
        <end position="22"/>
    </location>
</feature>
<evidence type="ECO:0000313" key="4">
    <source>
        <dbReference type="Proteomes" id="UP000193560"/>
    </source>
</evidence>
<dbReference type="EMBL" id="MCGE01000013">
    <property type="protein sequence ID" value="ORZ15140.1"/>
    <property type="molecule type" value="Genomic_DNA"/>
</dbReference>
<reference evidence="3 4" key="1">
    <citation type="submission" date="2016-07" db="EMBL/GenBank/DDBJ databases">
        <title>Pervasive Adenine N6-methylation of Active Genes in Fungi.</title>
        <authorList>
            <consortium name="DOE Joint Genome Institute"/>
            <person name="Mondo S.J."/>
            <person name="Dannebaum R.O."/>
            <person name="Kuo R.C."/>
            <person name="Labutti K."/>
            <person name="Haridas S."/>
            <person name="Kuo A."/>
            <person name="Salamov A."/>
            <person name="Ahrendt S.R."/>
            <person name="Lipzen A."/>
            <person name="Sullivan W."/>
            <person name="Andreopoulos W.B."/>
            <person name="Clum A."/>
            <person name="Lindquist E."/>
            <person name="Daum C."/>
            <person name="Ramamoorthy G.K."/>
            <person name="Gryganskyi A."/>
            <person name="Culley D."/>
            <person name="Magnuson J.K."/>
            <person name="James T.Y."/>
            <person name="O'Malley M.A."/>
            <person name="Stajich J.E."/>
            <person name="Spatafora J.W."/>
            <person name="Visel A."/>
            <person name="Grigoriev I.V."/>
        </authorList>
    </citation>
    <scope>NUCLEOTIDE SEQUENCE [LARGE SCALE GENOMIC DNA]</scope>
    <source>
        <strain evidence="3 4">NRRL 1336</strain>
    </source>
</reference>
<dbReference type="AlphaFoldDB" id="A0A1X2IEJ9"/>